<dbReference type="Gene3D" id="3.30.830.10">
    <property type="entry name" value="Metalloenzyme, LuxS/M16 peptidase-like"/>
    <property type="match status" value="2"/>
</dbReference>
<evidence type="ECO:0000256" key="1">
    <source>
        <dbReference type="ARBA" id="ARBA00007261"/>
    </source>
</evidence>
<dbReference type="Proteomes" id="UP000178406">
    <property type="component" value="Unassembled WGS sequence"/>
</dbReference>
<comment type="caution">
    <text evidence="4">The sequence shown here is derived from an EMBL/GenBank/DDBJ whole genome shotgun (WGS) entry which is preliminary data.</text>
</comment>
<evidence type="ECO:0000313" key="5">
    <source>
        <dbReference type="Proteomes" id="UP000178406"/>
    </source>
</evidence>
<name>A0A1F5WDC7_9BACT</name>
<evidence type="ECO:0008006" key="6">
    <source>
        <dbReference type="Google" id="ProtNLM"/>
    </source>
</evidence>
<evidence type="ECO:0000259" key="2">
    <source>
        <dbReference type="Pfam" id="PF00675"/>
    </source>
</evidence>
<dbReference type="InterPro" id="IPR011765">
    <property type="entry name" value="Pept_M16_N"/>
</dbReference>
<dbReference type="GO" id="GO:0046872">
    <property type="term" value="F:metal ion binding"/>
    <property type="evidence" value="ECO:0007669"/>
    <property type="project" value="InterPro"/>
</dbReference>
<comment type="similarity">
    <text evidence="1">Belongs to the peptidase M16 family.</text>
</comment>
<evidence type="ECO:0000259" key="3">
    <source>
        <dbReference type="Pfam" id="PF05193"/>
    </source>
</evidence>
<gene>
    <name evidence="4" type="ORF">A3J56_00655</name>
</gene>
<dbReference type="PANTHER" id="PTHR11851:SF49">
    <property type="entry name" value="MITOCHONDRIAL-PROCESSING PEPTIDASE SUBUNIT ALPHA"/>
    <property type="match status" value="1"/>
</dbReference>
<dbReference type="AlphaFoldDB" id="A0A1F5WDC7"/>
<dbReference type="InterPro" id="IPR050361">
    <property type="entry name" value="MPP/UQCRC_Complex"/>
</dbReference>
<dbReference type="SUPFAM" id="SSF63411">
    <property type="entry name" value="LuxS/MPP-like metallohydrolase"/>
    <property type="match status" value="2"/>
</dbReference>
<dbReference type="InterPro" id="IPR007863">
    <property type="entry name" value="Peptidase_M16_C"/>
</dbReference>
<feature type="domain" description="Peptidase M16 N-terminal" evidence="2">
    <location>
        <begin position="29"/>
        <end position="172"/>
    </location>
</feature>
<dbReference type="Pfam" id="PF00675">
    <property type="entry name" value="Peptidase_M16"/>
    <property type="match status" value="1"/>
</dbReference>
<feature type="domain" description="Peptidase M16 C-terminal" evidence="3">
    <location>
        <begin position="181"/>
        <end position="361"/>
    </location>
</feature>
<proteinExistence type="inferred from homology"/>
<dbReference type="EMBL" id="MFHQ01000039">
    <property type="protein sequence ID" value="OGF73636.1"/>
    <property type="molecule type" value="Genomic_DNA"/>
</dbReference>
<sequence length="436" mass="49813">MHFHKVMRYGSLRLEIQTSSLPNGIIVGSVRDETAKRVSLGIGIRSGSRYETTSFNGINHLVEHLVLEGFASTEDNLRFIKEVEYSGASFDAETDREYVFYKLDTPSWNKTIKLFPLFADIIIHPSFNNMSFEREKKVVLTELKRDIDNPETYADDIIFALLYPNQSIGLPIHGHEKTIRKISTKKICELHAKYYTPRRIMVIGAGLVRHEELVKLAKQSLGSLCGRRINDYFVVQHAINIGKARYIAQRSSNESSYLVVGFDVSLVARSDRDKSALILLSSILGNGSSSRLFQKLRLSRGIGYDVKMQLYFSKSLVTAFISVDCHESRDLDAAEQIIQAEIERAQDTLVQKSELRGHTEQLRRDIRNEIGNLDTLRYELFHHILVKLPRNLYKEYHEIARVRAADVRRVARTYLNLNNYAVVRVEGTKNTQTTGA</sequence>
<dbReference type="STRING" id="1798338.A3J56_00655"/>
<evidence type="ECO:0000313" key="4">
    <source>
        <dbReference type="EMBL" id="OGF73636.1"/>
    </source>
</evidence>
<dbReference type="InterPro" id="IPR011249">
    <property type="entry name" value="Metalloenz_LuxS/M16"/>
</dbReference>
<protein>
    <recommendedName>
        <fullName evidence="6">Peptidase M16 N-terminal domain-containing protein</fullName>
    </recommendedName>
</protein>
<organism evidence="4 5">
    <name type="scientific">Candidatus Giovannonibacteria bacterium RIFCSPHIGHO2_02_FULL_46_20</name>
    <dbReference type="NCBI Taxonomy" id="1798338"/>
    <lineage>
        <taxon>Bacteria</taxon>
        <taxon>Candidatus Giovannoniibacteriota</taxon>
    </lineage>
</organism>
<reference evidence="4 5" key="1">
    <citation type="journal article" date="2016" name="Nat. Commun.">
        <title>Thousands of microbial genomes shed light on interconnected biogeochemical processes in an aquifer system.</title>
        <authorList>
            <person name="Anantharaman K."/>
            <person name="Brown C.T."/>
            <person name="Hug L.A."/>
            <person name="Sharon I."/>
            <person name="Castelle C.J."/>
            <person name="Probst A.J."/>
            <person name="Thomas B.C."/>
            <person name="Singh A."/>
            <person name="Wilkins M.J."/>
            <person name="Karaoz U."/>
            <person name="Brodie E.L."/>
            <person name="Williams K.H."/>
            <person name="Hubbard S.S."/>
            <person name="Banfield J.F."/>
        </authorList>
    </citation>
    <scope>NUCLEOTIDE SEQUENCE [LARGE SCALE GENOMIC DNA]</scope>
</reference>
<dbReference type="PANTHER" id="PTHR11851">
    <property type="entry name" value="METALLOPROTEASE"/>
    <property type="match status" value="1"/>
</dbReference>
<accession>A0A1F5WDC7</accession>
<dbReference type="Pfam" id="PF05193">
    <property type="entry name" value="Peptidase_M16_C"/>
    <property type="match status" value="1"/>
</dbReference>